<dbReference type="OrthoDB" id="2121828at2759"/>
<evidence type="ECO:0000256" key="2">
    <source>
        <dbReference type="ARBA" id="ARBA00022723"/>
    </source>
</evidence>
<dbReference type="CDD" id="cd13877">
    <property type="entry name" value="CuRO_2_Fet3p_like"/>
    <property type="match status" value="1"/>
</dbReference>
<dbReference type="GO" id="GO:0033215">
    <property type="term" value="P:reductive iron assimilation"/>
    <property type="evidence" value="ECO:0007669"/>
    <property type="project" value="TreeGrafter"/>
</dbReference>
<dbReference type="STRING" id="1097556.R4XIQ2"/>
<name>R4XIQ2_TAPDE</name>
<dbReference type="SUPFAM" id="SSF49503">
    <property type="entry name" value="Cupredoxins"/>
    <property type="match status" value="3"/>
</dbReference>
<accession>R4XIQ2</accession>
<comment type="caution">
    <text evidence="10">The sequence shown here is derived from an EMBL/GenBank/DDBJ whole genome shotgun (WGS) entry which is preliminary data.</text>
</comment>
<feature type="non-terminal residue" evidence="10">
    <location>
        <position position="1"/>
    </location>
</feature>
<dbReference type="PROSITE" id="PS00079">
    <property type="entry name" value="MULTICOPPER_OXIDASE1"/>
    <property type="match status" value="1"/>
</dbReference>
<reference evidence="10 11" key="1">
    <citation type="journal article" date="2013" name="MBio">
        <title>Genome sequencing of the plant pathogen Taphrina deformans, the causal agent of peach leaf curl.</title>
        <authorList>
            <person name="Cisse O.H."/>
            <person name="Almeida J.M.G.C.F."/>
            <person name="Fonseca A."/>
            <person name="Kumar A.A."/>
            <person name="Salojaervi J."/>
            <person name="Overmyer K."/>
            <person name="Hauser P.M."/>
            <person name="Pagni M."/>
        </authorList>
    </citation>
    <scope>NUCLEOTIDE SEQUENCE [LARGE SCALE GENOMIC DNA]</scope>
    <source>
        <strain evidence="11">PYCC 5710 / ATCC 11124 / CBS 356.35 / IMI 108563 / JCM 9778 / NBRC 8474</strain>
    </source>
</reference>
<keyword evidence="2" id="KW-0479">Metal-binding</keyword>
<protein>
    <submittedName>
        <fullName evidence="10">Ferrooxidoreductase Fet3</fullName>
    </submittedName>
</protein>
<evidence type="ECO:0000256" key="3">
    <source>
        <dbReference type="ARBA" id="ARBA00022729"/>
    </source>
</evidence>
<dbReference type="VEuPathDB" id="FungiDB:TAPDE_003422"/>
<dbReference type="InterPro" id="IPR011707">
    <property type="entry name" value="Cu-oxidase-like_N"/>
</dbReference>
<dbReference type="InterPro" id="IPR008972">
    <property type="entry name" value="Cupredoxin"/>
</dbReference>
<keyword evidence="4" id="KW-0560">Oxidoreductase</keyword>
<evidence type="ECO:0000313" key="11">
    <source>
        <dbReference type="Proteomes" id="UP000013776"/>
    </source>
</evidence>
<dbReference type="PANTHER" id="PTHR11709">
    <property type="entry name" value="MULTI-COPPER OXIDASE"/>
    <property type="match status" value="1"/>
</dbReference>
<dbReference type="GO" id="GO:0004322">
    <property type="term" value="F:ferroxidase activity"/>
    <property type="evidence" value="ECO:0007669"/>
    <property type="project" value="TreeGrafter"/>
</dbReference>
<proteinExistence type="inferred from homology"/>
<dbReference type="PANTHER" id="PTHR11709:SF361">
    <property type="entry name" value="IRON TRANSPORT MULTICOPPER OXIDASE FET3"/>
    <property type="match status" value="1"/>
</dbReference>
<keyword evidence="11" id="KW-1185">Reference proteome</keyword>
<dbReference type="InterPro" id="IPR001117">
    <property type="entry name" value="Cu-oxidase_2nd"/>
</dbReference>
<dbReference type="InterPro" id="IPR045087">
    <property type="entry name" value="Cu-oxidase_fam"/>
</dbReference>
<keyword evidence="6" id="KW-1133">Transmembrane helix</keyword>
<evidence type="ECO:0000313" key="10">
    <source>
        <dbReference type="EMBL" id="CCG83248.1"/>
    </source>
</evidence>
<feature type="domain" description="Plastocyanin-like" evidence="8">
    <location>
        <begin position="314"/>
        <end position="442"/>
    </location>
</feature>
<feature type="domain" description="Plastocyanin-like" evidence="7">
    <location>
        <begin position="107"/>
        <end position="254"/>
    </location>
</feature>
<keyword evidence="3" id="KW-0732">Signal</keyword>
<organism evidence="10 11">
    <name type="scientific">Taphrina deformans (strain PYCC 5710 / ATCC 11124 / CBS 356.35 / IMI 108563 / JCM 9778 / NBRC 8474)</name>
    <name type="common">Peach leaf curl fungus</name>
    <name type="synonym">Lalaria deformans</name>
    <dbReference type="NCBI Taxonomy" id="1097556"/>
    <lineage>
        <taxon>Eukaryota</taxon>
        <taxon>Fungi</taxon>
        <taxon>Dikarya</taxon>
        <taxon>Ascomycota</taxon>
        <taxon>Taphrinomycotina</taxon>
        <taxon>Taphrinomycetes</taxon>
        <taxon>Taphrinales</taxon>
        <taxon>Taphrinaceae</taxon>
        <taxon>Taphrina</taxon>
    </lineage>
</organism>
<dbReference type="eggNOG" id="KOG1263">
    <property type="taxonomic scope" value="Eukaryota"/>
</dbReference>
<comment type="similarity">
    <text evidence="1">Belongs to the multicopper oxidase family.</text>
</comment>
<keyword evidence="5" id="KW-0186">Copper</keyword>
<evidence type="ECO:0000259" key="9">
    <source>
        <dbReference type="Pfam" id="PF07732"/>
    </source>
</evidence>
<sequence>VNDAWPIPALSFKYGDNVIITANNHLPDQHTSLHAHGLFQNGTNWADGPQMVTQCGIPPGSSFTYNFTVEQSGTYWIHSHTMGQFPDGLRTPFIIHAANETYKYDAEYTVYFSDWYHKPMINVLYDEFTSYKNPTGAEPIPDSALINDSQNVTFSVKPNQTYRFRFVNVAAFAAFHVWIEGHDMDIIEVDGVDTEPMTVDGFVITTAQRYSVLVKTKNSTASNFALIGSMDEDMFDTVPAGLNNNVTGYLVYDSTAPLPVPALLQEYPNSNDFDLVPMAPMSVVDADTTFNQDILFDNLEDGQNYAFFNGKTYKPPKTPTLFTTIIAGKNVNTTLVSDATIYGDYTNTHVLEHNKMIEMVLNNQDPGKHPFHLHGHNFQVIKRSEPDEGDYNPTNTGRIILESGCFIVMYDSRKAHGSSVLTTHQIEWHVMVGLVTTIVEAPELLAQQYVPQESYDLCTAQGISTAGNAAGNLELLNLEGQNTPVGPLPSGFTGRGVAAMFFTVLSALIGLATIAWYGLHQLETDAVLVSDDAEITVVSH</sequence>
<evidence type="ECO:0000256" key="1">
    <source>
        <dbReference type="ARBA" id="ARBA00010609"/>
    </source>
</evidence>
<feature type="transmembrane region" description="Helical" evidence="6">
    <location>
        <begin position="497"/>
        <end position="519"/>
    </location>
</feature>
<dbReference type="EMBL" id="CAHR02000131">
    <property type="protein sequence ID" value="CCG83248.1"/>
    <property type="molecule type" value="Genomic_DNA"/>
</dbReference>
<evidence type="ECO:0000256" key="5">
    <source>
        <dbReference type="ARBA" id="ARBA00023008"/>
    </source>
</evidence>
<dbReference type="GO" id="GO:0033573">
    <property type="term" value="C:high-affinity iron permease complex"/>
    <property type="evidence" value="ECO:0007669"/>
    <property type="project" value="TreeGrafter"/>
</dbReference>
<dbReference type="InterPro" id="IPR033138">
    <property type="entry name" value="Cu_oxidase_CS"/>
</dbReference>
<dbReference type="InterPro" id="IPR011706">
    <property type="entry name" value="Cu-oxidase_C"/>
</dbReference>
<dbReference type="InterPro" id="IPR044130">
    <property type="entry name" value="CuRO_2_Fet3-like"/>
</dbReference>
<dbReference type="Pfam" id="PF00394">
    <property type="entry name" value="Cu-oxidase"/>
    <property type="match status" value="1"/>
</dbReference>
<keyword evidence="6" id="KW-0812">Transmembrane</keyword>
<dbReference type="AlphaFoldDB" id="R4XIQ2"/>
<gene>
    <name evidence="10" type="ORF">TAPDE_003422</name>
</gene>
<evidence type="ECO:0000256" key="4">
    <source>
        <dbReference type="ARBA" id="ARBA00023002"/>
    </source>
</evidence>
<feature type="domain" description="Plastocyanin-like" evidence="9">
    <location>
        <begin position="1"/>
        <end position="99"/>
    </location>
</feature>
<dbReference type="Proteomes" id="UP000013776">
    <property type="component" value="Unassembled WGS sequence"/>
</dbReference>
<dbReference type="GO" id="GO:0005507">
    <property type="term" value="F:copper ion binding"/>
    <property type="evidence" value="ECO:0007669"/>
    <property type="project" value="InterPro"/>
</dbReference>
<dbReference type="FunFam" id="2.60.40.420:FF:000071">
    <property type="entry name" value="Conidial pigment biosynthesis oxidase Abr1/brown 1"/>
    <property type="match status" value="1"/>
</dbReference>
<evidence type="ECO:0000259" key="8">
    <source>
        <dbReference type="Pfam" id="PF07731"/>
    </source>
</evidence>
<dbReference type="Pfam" id="PF07731">
    <property type="entry name" value="Cu-oxidase_2"/>
    <property type="match status" value="1"/>
</dbReference>
<keyword evidence="6" id="KW-0472">Membrane</keyword>
<dbReference type="Pfam" id="PF07732">
    <property type="entry name" value="Cu-oxidase_3"/>
    <property type="match status" value="1"/>
</dbReference>
<evidence type="ECO:0000256" key="6">
    <source>
        <dbReference type="SAM" id="Phobius"/>
    </source>
</evidence>
<dbReference type="GO" id="GO:0010106">
    <property type="term" value="P:cellular response to iron ion starvation"/>
    <property type="evidence" value="ECO:0007669"/>
    <property type="project" value="TreeGrafter"/>
</dbReference>
<evidence type="ECO:0000259" key="7">
    <source>
        <dbReference type="Pfam" id="PF00394"/>
    </source>
</evidence>
<dbReference type="Gene3D" id="2.60.40.420">
    <property type="entry name" value="Cupredoxins - blue copper proteins"/>
    <property type="match status" value="3"/>
</dbReference>